<dbReference type="Proteomes" id="UP001253458">
    <property type="component" value="Unassembled WGS sequence"/>
</dbReference>
<dbReference type="AlphaFoldDB" id="A0AAJ2C212"/>
<evidence type="ECO:0000259" key="1">
    <source>
        <dbReference type="Pfam" id="PF04466"/>
    </source>
</evidence>
<dbReference type="Proteomes" id="UP001249076">
    <property type="component" value="Unassembled WGS sequence"/>
</dbReference>
<dbReference type="PANTHER" id="PTHR39184:SF1">
    <property type="entry name" value="PBSX PHAGE TERMINASE LARGE SUBUNIT"/>
    <property type="match status" value="1"/>
</dbReference>
<comment type="caution">
    <text evidence="2">The sequence shown here is derived from an EMBL/GenBank/DDBJ whole genome shotgun (WGS) entry which is preliminary data.</text>
</comment>
<proteinExistence type="predicted"/>
<evidence type="ECO:0000313" key="5">
    <source>
        <dbReference type="Proteomes" id="UP001253458"/>
    </source>
</evidence>
<evidence type="ECO:0000313" key="3">
    <source>
        <dbReference type="EMBL" id="MDR6837340.1"/>
    </source>
</evidence>
<feature type="domain" description="Phage terminase large subunit N-terminal" evidence="1">
    <location>
        <begin position="17"/>
        <end position="187"/>
    </location>
</feature>
<evidence type="ECO:0000313" key="2">
    <source>
        <dbReference type="EMBL" id="MDR6768625.1"/>
    </source>
</evidence>
<dbReference type="InterPro" id="IPR035412">
    <property type="entry name" value="Terminase_L_N"/>
</dbReference>
<protein>
    <submittedName>
        <fullName evidence="2">Phage terminase large subunit</fullName>
    </submittedName>
</protein>
<dbReference type="EMBL" id="JAVDTL010000006">
    <property type="protein sequence ID" value="MDR6768625.1"/>
    <property type="molecule type" value="Genomic_DNA"/>
</dbReference>
<keyword evidence="4" id="KW-1185">Reference proteome</keyword>
<reference evidence="2 4" key="1">
    <citation type="submission" date="2023-07" db="EMBL/GenBank/DDBJ databases">
        <title>Sorghum-associated microbial communities from plants grown in Nebraska, USA.</title>
        <authorList>
            <person name="Schachtman D."/>
        </authorList>
    </citation>
    <scope>NUCLEOTIDE SEQUENCE</scope>
    <source>
        <strain evidence="3 4">BE105</strain>
        <strain evidence="2">BE69</strain>
    </source>
</reference>
<organism evidence="2 5">
    <name type="scientific">Acidovorax delafieldii</name>
    <name type="common">Pseudomonas delafieldii</name>
    <dbReference type="NCBI Taxonomy" id="47920"/>
    <lineage>
        <taxon>Bacteria</taxon>
        <taxon>Pseudomonadati</taxon>
        <taxon>Pseudomonadota</taxon>
        <taxon>Betaproteobacteria</taxon>
        <taxon>Burkholderiales</taxon>
        <taxon>Comamonadaceae</taxon>
        <taxon>Acidovorax</taxon>
    </lineage>
</organism>
<evidence type="ECO:0000313" key="4">
    <source>
        <dbReference type="Proteomes" id="UP001249076"/>
    </source>
</evidence>
<dbReference type="Gene3D" id="3.30.420.280">
    <property type="match status" value="1"/>
</dbReference>
<dbReference type="PANTHER" id="PTHR39184">
    <property type="match status" value="1"/>
</dbReference>
<dbReference type="Pfam" id="PF04466">
    <property type="entry name" value="Terminase_3"/>
    <property type="match status" value="1"/>
</dbReference>
<dbReference type="Gene3D" id="3.40.50.300">
    <property type="entry name" value="P-loop containing nucleotide triphosphate hydrolases"/>
    <property type="match status" value="1"/>
</dbReference>
<gene>
    <name evidence="2" type="ORF">J2W88_003929</name>
    <name evidence="3" type="ORF">J2W93_002178</name>
</gene>
<dbReference type="InterPro" id="IPR006437">
    <property type="entry name" value="Phage_terminase_lsu"/>
</dbReference>
<sequence length="422" mass="47846">MNVEFPDKLAFLFKPARYKCAYGGRGSGKSWGFARALLLEGAQKPLRVLCTREVQKSLADSVHKLLSDQIEAMGLSRFYEVQQTVIRGKNGTEFTFAGLQSHTVDSIKSYEGVDRVWVEEAHAVSKTSWNVLLPTIRKPGSEIWVTFNPQLDTDETYVRFVKSPPPDCISILMNYTDNPWFPDVLEAERVHAENTMKPEEYGHIWEGRCMPAVEGAIYFDEVAGAESKGRIREVPYDPLLKVHGVWDLGWNDSMSIILVQRSASEIRVIDYIEDSHRTLSDYAQDLKAKGLNWGNQYLPHDGYTKDFKTGKSAQEILAAMGLTVPGDTQNPGIPRMDIESGIKAAREVFPRIYFDKDKTGRLVECLKRYRRHINQQTREPGQPLHDAYSHGADAFRYLALVADQLSNDEWGGAIRYQKLSYA</sequence>
<dbReference type="EMBL" id="JAVDTS010000003">
    <property type="protein sequence ID" value="MDR6837340.1"/>
    <property type="molecule type" value="Genomic_DNA"/>
</dbReference>
<name>A0AAJ2C212_ACIDE</name>
<accession>A0AAJ2C212</accession>
<dbReference type="RefSeq" id="WP_209818788.1">
    <property type="nucleotide sequence ID" value="NZ_JAVDTL010000006.1"/>
</dbReference>
<dbReference type="NCBIfam" id="TIGR01547">
    <property type="entry name" value="phage_term_2"/>
    <property type="match status" value="1"/>
</dbReference>
<dbReference type="InterPro" id="IPR052380">
    <property type="entry name" value="Viral_DNA_packaging_terminase"/>
</dbReference>
<dbReference type="InterPro" id="IPR027417">
    <property type="entry name" value="P-loop_NTPase"/>
</dbReference>